<organism evidence="1">
    <name type="scientific">mine drainage metagenome</name>
    <dbReference type="NCBI Taxonomy" id="410659"/>
    <lineage>
        <taxon>unclassified sequences</taxon>
        <taxon>metagenomes</taxon>
        <taxon>ecological metagenomes</taxon>
    </lineage>
</organism>
<proteinExistence type="predicted"/>
<evidence type="ECO:0000313" key="1">
    <source>
        <dbReference type="EMBL" id="OIQ87961.1"/>
    </source>
</evidence>
<accession>A0A1J5QW96</accession>
<gene>
    <name evidence="1" type="ORF">GALL_301440</name>
</gene>
<reference evidence="1" key="1">
    <citation type="submission" date="2016-10" db="EMBL/GenBank/DDBJ databases">
        <title>Sequence of Gallionella enrichment culture.</title>
        <authorList>
            <person name="Poehlein A."/>
            <person name="Muehling M."/>
            <person name="Daniel R."/>
        </authorList>
    </citation>
    <scope>NUCLEOTIDE SEQUENCE</scope>
</reference>
<comment type="caution">
    <text evidence="1">The sequence shown here is derived from an EMBL/GenBank/DDBJ whole genome shotgun (WGS) entry which is preliminary data.</text>
</comment>
<dbReference type="AlphaFoldDB" id="A0A1J5QW96"/>
<sequence>MGSLDAARRPSEREFALEAALQAHECSLDAARRPSEREFALEAALQAHDRFPLRCMKPMMPSGKNSTERMKISPITDIQLSVTVLA</sequence>
<name>A0A1J5QW96_9ZZZZ</name>
<protein>
    <submittedName>
        <fullName evidence="1">Uncharacterized protein</fullName>
    </submittedName>
</protein>
<dbReference type="EMBL" id="MLJW01000394">
    <property type="protein sequence ID" value="OIQ87961.1"/>
    <property type="molecule type" value="Genomic_DNA"/>
</dbReference>